<dbReference type="AlphaFoldDB" id="A0A3M8DKA1"/>
<evidence type="ECO:0000313" key="2">
    <source>
        <dbReference type="EMBL" id="RNB87537.1"/>
    </source>
</evidence>
<dbReference type="OrthoDB" id="9759607at2"/>
<dbReference type="NCBIfam" id="TIGR00254">
    <property type="entry name" value="GGDEF"/>
    <property type="match status" value="1"/>
</dbReference>
<dbReference type="PANTHER" id="PTHR45138">
    <property type="entry name" value="REGULATORY COMPONENTS OF SENSORY TRANSDUCTION SYSTEM"/>
    <property type="match status" value="1"/>
</dbReference>
<dbReference type="InterPro" id="IPR003018">
    <property type="entry name" value="GAF"/>
</dbReference>
<dbReference type="SMART" id="SM00267">
    <property type="entry name" value="GGDEF"/>
    <property type="match status" value="1"/>
</dbReference>
<keyword evidence="3" id="KW-1185">Reference proteome</keyword>
<dbReference type="SMART" id="SM00065">
    <property type="entry name" value="GAF"/>
    <property type="match status" value="1"/>
</dbReference>
<comment type="caution">
    <text evidence="2">The sequence shown here is derived from an EMBL/GenBank/DDBJ whole genome shotgun (WGS) entry which is preliminary data.</text>
</comment>
<dbReference type="SUPFAM" id="SSF55073">
    <property type="entry name" value="Nucleotide cyclase"/>
    <property type="match status" value="1"/>
</dbReference>
<protein>
    <submittedName>
        <fullName evidence="2">GGDEF domain-containing protein</fullName>
    </submittedName>
</protein>
<organism evidence="2 3">
    <name type="scientific">Brevibacillus fluminis</name>
    <dbReference type="NCBI Taxonomy" id="511487"/>
    <lineage>
        <taxon>Bacteria</taxon>
        <taxon>Bacillati</taxon>
        <taxon>Bacillota</taxon>
        <taxon>Bacilli</taxon>
        <taxon>Bacillales</taxon>
        <taxon>Paenibacillaceae</taxon>
        <taxon>Brevibacillus</taxon>
    </lineage>
</organism>
<dbReference type="GO" id="GO:0043709">
    <property type="term" value="P:cell adhesion involved in single-species biofilm formation"/>
    <property type="evidence" value="ECO:0007669"/>
    <property type="project" value="TreeGrafter"/>
</dbReference>
<dbReference type="PROSITE" id="PS50887">
    <property type="entry name" value="GGDEF"/>
    <property type="match status" value="1"/>
</dbReference>
<dbReference type="InterPro" id="IPR000160">
    <property type="entry name" value="GGDEF_dom"/>
</dbReference>
<feature type="domain" description="GGDEF" evidence="1">
    <location>
        <begin position="624"/>
        <end position="753"/>
    </location>
</feature>
<dbReference type="Pfam" id="PF00990">
    <property type="entry name" value="GGDEF"/>
    <property type="match status" value="1"/>
</dbReference>
<gene>
    <name evidence="2" type="ORF">EDM56_17600</name>
</gene>
<dbReference type="Gene3D" id="3.30.70.270">
    <property type="match status" value="1"/>
</dbReference>
<dbReference type="PANTHER" id="PTHR45138:SF26">
    <property type="entry name" value="DIGUANYLATE CYCLASE"/>
    <property type="match status" value="1"/>
</dbReference>
<evidence type="ECO:0000313" key="3">
    <source>
        <dbReference type="Proteomes" id="UP000271031"/>
    </source>
</evidence>
<dbReference type="Proteomes" id="UP000271031">
    <property type="component" value="Unassembled WGS sequence"/>
</dbReference>
<evidence type="ECO:0000259" key="1">
    <source>
        <dbReference type="PROSITE" id="PS50887"/>
    </source>
</evidence>
<dbReference type="GO" id="GO:1902201">
    <property type="term" value="P:negative regulation of bacterial-type flagellum-dependent cell motility"/>
    <property type="evidence" value="ECO:0007669"/>
    <property type="project" value="TreeGrafter"/>
</dbReference>
<dbReference type="InterPro" id="IPR050469">
    <property type="entry name" value="Diguanylate_Cyclase"/>
</dbReference>
<name>A0A3M8DKA1_9BACL</name>
<proteinExistence type="predicted"/>
<dbReference type="GO" id="GO:0052621">
    <property type="term" value="F:diguanylate cyclase activity"/>
    <property type="evidence" value="ECO:0007669"/>
    <property type="project" value="TreeGrafter"/>
</dbReference>
<dbReference type="GO" id="GO:0005886">
    <property type="term" value="C:plasma membrane"/>
    <property type="evidence" value="ECO:0007669"/>
    <property type="project" value="TreeGrafter"/>
</dbReference>
<dbReference type="FunFam" id="3.30.70.270:FF:000001">
    <property type="entry name" value="Diguanylate cyclase domain protein"/>
    <property type="match status" value="1"/>
</dbReference>
<dbReference type="InterPro" id="IPR029016">
    <property type="entry name" value="GAF-like_dom_sf"/>
</dbReference>
<dbReference type="SUPFAM" id="SSF55781">
    <property type="entry name" value="GAF domain-like"/>
    <property type="match status" value="2"/>
</dbReference>
<dbReference type="Pfam" id="PF13185">
    <property type="entry name" value="GAF_2"/>
    <property type="match status" value="1"/>
</dbReference>
<dbReference type="Gene3D" id="3.30.450.40">
    <property type="match status" value="2"/>
</dbReference>
<reference evidence="2 3" key="1">
    <citation type="submission" date="2018-10" db="EMBL/GenBank/DDBJ databases">
        <title>Phylogenomics of Brevibacillus.</title>
        <authorList>
            <person name="Dunlap C."/>
        </authorList>
    </citation>
    <scope>NUCLEOTIDE SEQUENCE [LARGE SCALE GENOMIC DNA]</scope>
    <source>
        <strain evidence="2 3">JCM 15716</strain>
    </source>
</reference>
<dbReference type="CDD" id="cd01949">
    <property type="entry name" value="GGDEF"/>
    <property type="match status" value="1"/>
</dbReference>
<sequence length="753" mass="84500">MLGKLETVFSYMTHFLLYTWPENRPGILFLTDAKGCLLHMFSMQVGQTWIPGAFHWHAGESLAQTPESVVMRAIDSGQIVSCTASDFSGEQDCAIVALPLKESDGRIRAIIGLALPEEELAFDLMSYMRGLEPLVYMGYDAYIQHTTSDIVMNINRYDHYAELVQSLIQEIVSVIDKGVCSAVKLDEKGYLLPQERYTTEEIGTKSDTQLAQILPLYIHEPIKPMTSEDRRLIIFPIQSEGKPLTALFLHLPADETELSYDDRDVAFLQQIGEKISYTLLRTIIADNTRRDVQKKEMLYQITKKIQATIDVDEVLTEIIQSLHSLYPYFQADLYLTVETNTTLPVKQLTFSPGENVTSSQAYMEGKLISNQLEEDGQQVTVIAAPLLGKQGMYGVLQLSAKELVNIDNYETDYISILAETAGTAFENAQLYQQSRNLIRELRLINEMAQQLNRSLNLDEILQFVTTMLLTTFEAEYCAILQKDLDEDQLIVLSASNPAHAGERISALQQPLHDTIRSKQAVILANPSTETMPFSLVPFASLMAVPLLQESEVSGVLLVCDSRHHFFSFDDFKLLEIFGQHTSLAITNAMLHSEVERMVITDNLTGLSTRRYLGDQVQGSLSTDSAGSLILMDVDYFKSVNDTYGHQVGDEVLIQVANLIKSNIRDSDVAARWGGEELAVYLPHVEEATAFSVAERIRASVEQETNPRVTISCGLATWNREGDRNMSVESMFHTADVALYEAKRQGRNQVRTAY</sequence>
<dbReference type="EMBL" id="RHHQ01000012">
    <property type="protein sequence ID" value="RNB87537.1"/>
    <property type="molecule type" value="Genomic_DNA"/>
</dbReference>
<dbReference type="InterPro" id="IPR043128">
    <property type="entry name" value="Rev_trsase/Diguanyl_cyclase"/>
</dbReference>
<accession>A0A3M8DKA1</accession>
<dbReference type="InterPro" id="IPR029787">
    <property type="entry name" value="Nucleotide_cyclase"/>
</dbReference>